<evidence type="ECO:0000313" key="1">
    <source>
        <dbReference type="EMBL" id="OGI52664.1"/>
    </source>
</evidence>
<evidence type="ECO:0000313" key="2">
    <source>
        <dbReference type="Proteomes" id="UP000179037"/>
    </source>
</evidence>
<sequence length="67" mass="7809">MATFSDKSEPLRVFIGFDDRQLLSLKVLQYSVNKGDASLYFIVFADIRRNYDLLGSDMRSWNKQLTN</sequence>
<dbReference type="EMBL" id="MFTC01000010">
    <property type="protein sequence ID" value="OGI52664.1"/>
    <property type="molecule type" value="Genomic_DNA"/>
</dbReference>
<reference evidence="1 2" key="1">
    <citation type="journal article" date="2016" name="Nat. Commun.">
        <title>Thousands of microbial genomes shed light on interconnected biogeochemical processes in an aquifer system.</title>
        <authorList>
            <person name="Anantharaman K."/>
            <person name="Brown C.T."/>
            <person name="Hug L.A."/>
            <person name="Sharon I."/>
            <person name="Castelle C.J."/>
            <person name="Probst A.J."/>
            <person name="Thomas B.C."/>
            <person name="Singh A."/>
            <person name="Wilkins M.J."/>
            <person name="Karaoz U."/>
            <person name="Brodie E.L."/>
            <person name="Williams K.H."/>
            <person name="Hubbard S.S."/>
            <person name="Banfield J.F."/>
        </authorList>
    </citation>
    <scope>NUCLEOTIDE SEQUENCE [LARGE SCALE GENOMIC DNA]</scope>
</reference>
<dbReference type="Proteomes" id="UP000179037">
    <property type="component" value="Unassembled WGS sequence"/>
</dbReference>
<dbReference type="AlphaFoldDB" id="A0A1F6U5N3"/>
<gene>
    <name evidence="1" type="ORF">A3A87_10285</name>
</gene>
<comment type="caution">
    <text evidence="1">The sequence shown here is derived from an EMBL/GenBank/DDBJ whole genome shotgun (WGS) entry which is preliminary data.</text>
</comment>
<proteinExistence type="predicted"/>
<name>A0A1F6U5N3_9PROT</name>
<protein>
    <submittedName>
        <fullName evidence="1">Uncharacterized protein</fullName>
    </submittedName>
</protein>
<organism evidence="1 2">
    <name type="scientific">Candidatus Muproteobacteria bacterium RIFCSPLOWO2_01_FULL_60_18</name>
    <dbReference type="NCBI Taxonomy" id="1817768"/>
    <lineage>
        <taxon>Bacteria</taxon>
        <taxon>Pseudomonadati</taxon>
        <taxon>Pseudomonadota</taxon>
        <taxon>Candidatus Muproteobacteria</taxon>
    </lineage>
</organism>
<dbReference type="STRING" id="1817768.A3A87_10285"/>
<accession>A0A1F6U5N3</accession>